<comment type="caution">
    <text evidence="2">The sequence shown here is derived from an EMBL/GenBank/DDBJ whole genome shotgun (WGS) entry which is preliminary data.</text>
</comment>
<sequence length="100" mass="11404">MARRKLSIAERWQVVGMANTGLSCRRIAVHFGVNHTVIIRLVQRQTGSVEDRPRAGRPRKTTPREDRNLSRQARLKPFSSAEQLRRLWPIGGRVSADCDT</sequence>
<proteinExistence type="predicted"/>
<dbReference type="InterPro" id="IPR009057">
    <property type="entry name" value="Homeodomain-like_sf"/>
</dbReference>
<dbReference type="Proteomes" id="UP000596742">
    <property type="component" value="Unassembled WGS sequence"/>
</dbReference>
<accession>A0A8B6F7K8</accession>
<gene>
    <name evidence="2" type="ORF">MGAL_10B053677</name>
</gene>
<dbReference type="EMBL" id="UYJE01006362">
    <property type="protein sequence ID" value="VDI45370.1"/>
    <property type="molecule type" value="Genomic_DNA"/>
</dbReference>
<organism evidence="2 3">
    <name type="scientific">Mytilus galloprovincialis</name>
    <name type="common">Mediterranean mussel</name>
    <dbReference type="NCBI Taxonomy" id="29158"/>
    <lineage>
        <taxon>Eukaryota</taxon>
        <taxon>Metazoa</taxon>
        <taxon>Spiralia</taxon>
        <taxon>Lophotrochozoa</taxon>
        <taxon>Mollusca</taxon>
        <taxon>Bivalvia</taxon>
        <taxon>Autobranchia</taxon>
        <taxon>Pteriomorphia</taxon>
        <taxon>Mytilida</taxon>
        <taxon>Mytiloidea</taxon>
        <taxon>Mytilidae</taxon>
        <taxon>Mytilinae</taxon>
        <taxon>Mytilus</taxon>
    </lineage>
</organism>
<protein>
    <recommendedName>
        <fullName evidence="4">Transposase IS30-like HTH domain-containing protein</fullName>
    </recommendedName>
</protein>
<dbReference type="OrthoDB" id="6136717at2759"/>
<name>A0A8B6F7K8_MYTGA</name>
<keyword evidence="3" id="KW-1185">Reference proteome</keyword>
<reference evidence="2" key="1">
    <citation type="submission" date="2018-11" db="EMBL/GenBank/DDBJ databases">
        <authorList>
            <person name="Alioto T."/>
            <person name="Alioto T."/>
        </authorList>
    </citation>
    <scope>NUCLEOTIDE SEQUENCE</scope>
</reference>
<evidence type="ECO:0008006" key="4">
    <source>
        <dbReference type="Google" id="ProtNLM"/>
    </source>
</evidence>
<evidence type="ECO:0000256" key="1">
    <source>
        <dbReference type="SAM" id="MobiDB-lite"/>
    </source>
</evidence>
<dbReference type="AlphaFoldDB" id="A0A8B6F7K8"/>
<evidence type="ECO:0000313" key="2">
    <source>
        <dbReference type="EMBL" id="VDI45370.1"/>
    </source>
</evidence>
<evidence type="ECO:0000313" key="3">
    <source>
        <dbReference type="Proteomes" id="UP000596742"/>
    </source>
</evidence>
<feature type="region of interest" description="Disordered" evidence="1">
    <location>
        <begin position="47"/>
        <end position="75"/>
    </location>
</feature>
<dbReference type="PROSITE" id="PS51257">
    <property type="entry name" value="PROKAR_LIPOPROTEIN"/>
    <property type="match status" value="1"/>
</dbReference>
<dbReference type="SUPFAM" id="SSF46689">
    <property type="entry name" value="Homeodomain-like"/>
    <property type="match status" value="1"/>
</dbReference>